<dbReference type="Proteomes" id="UP001148662">
    <property type="component" value="Unassembled WGS sequence"/>
</dbReference>
<gene>
    <name evidence="1" type="ORF">NM688_g6032</name>
</gene>
<accession>A0ACC1SKW7</accession>
<evidence type="ECO:0000313" key="1">
    <source>
        <dbReference type="EMBL" id="KAJ3541853.1"/>
    </source>
</evidence>
<keyword evidence="2" id="KW-1185">Reference proteome</keyword>
<dbReference type="EMBL" id="JANHOG010001184">
    <property type="protein sequence ID" value="KAJ3541853.1"/>
    <property type="molecule type" value="Genomic_DNA"/>
</dbReference>
<reference evidence="1" key="1">
    <citation type="submission" date="2022-07" db="EMBL/GenBank/DDBJ databases">
        <title>Genome Sequence of Phlebia brevispora.</title>
        <authorList>
            <person name="Buettner E."/>
        </authorList>
    </citation>
    <scope>NUCLEOTIDE SEQUENCE</scope>
    <source>
        <strain evidence="1">MPL23</strain>
    </source>
</reference>
<name>A0ACC1SKW7_9APHY</name>
<comment type="caution">
    <text evidence="1">The sequence shown here is derived from an EMBL/GenBank/DDBJ whole genome shotgun (WGS) entry which is preliminary data.</text>
</comment>
<sequence>MTPQSFTKVDLTPKRYHGYAVLLFIFGTLFPPLAVAARFGIGGDFWLNVFLTICGYIPGHVHNFYIQNVRNNKNHRRTPKWIQKYGLVNTAEIKRKERRSQWASRYDERLPHSALEEQPLEEGQESGSSPEVSLENGDARRRTESGEYWTPQEEHYYGQSNKSATSVRSDGSGGRWHYPANFEDTLEVPSHKKSSKKKKERKDRWARTEDAYTMSDTPPISRRRKSKKRHTAETDTLSRESDSTAGVEFPEDPEGGLYGDTKRVPEQEEVIRQTNEDDIFTHQF</sequence>
<organism evidence="1 2">
    <name type="scientific">Phlebia brevispora</name>
    <dbReference type="NCBI Taxonomy" id="194682"/>
    <lineage>
        <taxon>Eukaryota</taxon>
        <taxon>Fungi</taxon>
        <taxon>Dikarya</taxon>
        <taxon>Basidiomycota</taxon>
        <taxon>Agaricomycotina</taxon>
        <taxon>Agaricomycetes</taxon>
        <taxon>Polyporales</taxon>
        <taxon>Meruliaceae</taxon>
        <taxon>Phlebia</taxon>
    </lineage>
</organism>
<proteinExistence type="predicted"/>
<protein>
    <submittedName>
        <fullName evidence="1">Uncharacterized protein</fullName>
    </submittedName>
</protein>
<evidence type="ECO:0000313" key="2">
    <source>
        <dbReference type="Proteomes" id="UP001148662"/>
    </source>
</evidence>